<evidence type="ECO:0000256" key="2">
    <source>
        <dbReference type="PIRSR" id="PIRSR639126-1"/>
    </source>
</evidence>
<dbReference type="InterPro" id="IPR013024">
    <property type="entry name" value="GGCT-like"/>
</dbReference>
<dbReference type="InterPro" id="IPR036568">
    <property type="entry name" value="GGCT-like_sf"/>
</dbReference>
<name>A0A942TI97_9BACI</name>
<evidence type="ECO:0000313" key="6">
    <source>
        <dbReference type="Proteomes" id="UP000681414"/>
    </source>
</evidence>
<dbReference type="CDD" id="cd06661">
    <property type="entry name" value="GGCT_like"/>
    <property type="match status" value="2"/>
</dbReference>
<dbReference type="Gene3D" id="3.10.490.10">
    <property type="entry name" value="Gamma-glutamyl cyclotransferase-like"/>
    <property type="match status" value="2"/>
</dbReference>
<dbReference type="PANTHER" id="PTHR12510:SF4">
    <property type="entry name" value="GAMMA-GLUTAMYLAMINECYCLOTRANSFERASE"/>
    <property type="match status" value="1"/>
</dbReference>
<organism evidence="5 6">
    <name type="scientific">Lederbergia citri</name>
    <dbReference type="NCBI Taxonomy" id="2833580"/>
    <lineage>
        <taxon>Bacteria</taxon>
        <taxon>Bacillati</taxon>
        <taxon>Bacillota</taxon>
        <taxon>Bacilli</taxon>
        <taxon>Bacillales</taxon>
        <taxon>Bacillaceae</taxon>
        <taxon>Lederbergia</taxon>
    </lineage>
</organism>
<dbReference type="Pfam" id="PF06094">
    <property type="entry name" value="GGACT"/>
    <property type="match status" value="1"/>
</dbReference>
<gene>
    <name evidence="5" type="ORF">KHA97_18680</name>
</gene>
<dbReference type="SUPFAM" id="SSF110857">
    <property type="entry name" value="Gamma-glutamyl cyclotransferase-like"/>
    <property type="match status" value="2"/>
</dbReference>
<dbReference type="Proteomes" id="UP000681414">
    <property type="component" value="Unassembled WGS sequence"/>
</dbReference>
<dbReference type="InterPro" id="IPR009288">
    <property type="entry name" value="AIG2-like_dom"/>
</dbReference>
<proteinExistence type="inferred from homology"/>
<dbReference type="GO" id="GO:0061929">
    <property type="term" value="F:gamma-glutamylaminecyclotransferase activity"/>
    <property type="evidence" value="ECO:0007669"/>
    <property type="project" value="InterPro"/>
</dbReference>
<feature type="domain" description="Gamma-glutamylcyclotransferase AIG2-like" evidence="4">
    <location>
        <begin position="5"/>
        <end position="125"/>
    </location>
</feature>
<accession>A0A942TI97</accession>
<protein>
    <recommendedName>
        <fullName evidence="3">Gamma-glutamylcyclotransferase family protein</fullName>
    </recommendedName>
</protein>
<dbReference type="RefSeq" id="WP_213126269.1">
    <property type="nucleotide sequence ID" value="NZ_JAGYPG010000003.1"/>
</dbReference>
<dbReference type="Pfam" id="PF13772">
    <property type="entry name" value="AIG2_2"/>
    <property type="match status" value="1"/>
</dbReference>
<evidence type="ECO:0000313" key="5">
    <source>
        <dbReference type="EMBL" id="MBS4197082.1"/>
    </source>
</evidence>
<dbReference type="EMBL" id="JAGYPG010000003">
    <property type="protein sequence ID" value="MBS4197082.1"/>
    <property type="molecule type" value="Genomic_DNA"/>
</dbReference>
<sequence>MSNLVFVYGTLRKNERNHHLLSGATRIAEQAWTNGTLFNTDSGFPILKNSIDIDVVYGELYEVNESQLARLDELEGYYGEGHQNFYDRVVKTIFTDKEIYHAFVYVMTEQQAPMLRRKVEYGDWRVQHFIKKNNYLYYAYGSCMDHKRFEIAGVDQHFQKVVGCGVLDGYTLGFTVQLSDGGRADILETGGVVEGKAYDITPDVIPYLFEREGVASRLYRPAIIDIKLNGAVKEALTFIVVQKEEELTPPDHYSEEILRGGEGTLSPEYLEKIKEKVEILKSKETIV</sequence>
<reference evidence="5 6" key="1">
    <citation type="submission" date="2021-05" db="EMBL/GenBank/DDBJ databases">
        <title>Novel Bacillus species.</title>
        <authorList>
            <person name="Liu G."/>
        </authorList>
    </citation>
    <scope>NUCLEOTIDE SEQUENCE [LARGE SCALE GENOMIC DNA]</scope>
    <source>
        <strain evidence="6">FJAT-49780</strain>
    </source>
</reference>
<keyword evidence="6" id="KW-1185">Reference proteome</keyword>
<comment type="similarity">
    <text evidence="1 3">Belongs to the gamma-glutamylcyclotransferase family.</text>
</comment>
<feature type="active site" description="Proton acceptor" evidence="2">
    <location>
        <position position="75"/>
    </location>
</feature>
<comment type="caution">
    <text evidence="5">The sequence shown here is derived from an EMBL/GenBank/DDBJ whole genome shotgun (WGS) entry which is preliminary data.</text>
</comment>
<evidence type="ECO:0000256" key="1">
    <source>
        <dbReference type="ARBA" id="ARBA00008861"/>
    </source>
</evidence>
<dbReference type="GO" id="GO:0005829">
    <property type="term" value="C:cytosol"/>
    <property type="evidence" value="ECO:0007669"/>
    <property type="project" value="TreeGrafter"/>
</dbReference>
<evidence type="ECO:0000259" key="4">
    <source>
        <dbReference type="Pfam" id="PF06094"/>
    </source>
</evidence>
<dbReference type="AlphaFoldDB" id="A0A942TI97"/>
<dbReference type="PANTHER" id="PTHR12510">
    <property type="entry name" value="TROPONIN C-AKIN-1 PROTEIN"/>
    <property type="match status" value="1"/>
</dbReference>
<dbReference type="InterPro" id="IPR039126">
    <property type="entry name" value="GGACT"/>
</dbReference>
<evidence type="ECO:0000256" key="3">
    <source>
        <dbReference type="RuleBase" id="RU367036"/>
    </source>
</evidence>